<evidence type="ECO:0000313" key="13">
    <source>
        <dbReference type="EMBL" id="CAL5026903.1"/>
    </source>
</evidence>
<dbReference type="Pfam" id="PF03171">
    <property type="entry name" value="2OG-FeII_Oxy"/>
    <property type="match status" value="1"/>
</dbReference>
<comment type="cofactor">
    <cofactor evidence="1">
        <name>L-ascorbate</name>
        <dbReference type="ChEBI" id="CHEBI:38290"/>
    </cofactor>
</comment>
<dbReference type="AlphaFoldDB" id="A0ABC9CWN1"/>
<evidence type="ECO:0000256" key="5">
    <source>
        <dbReference type="ARBA" id="ARBA00023002"/>
    </source>
</evidence>
<feature type="region of interest" description="Disordered" evidence="11">
    <location>
        <begin position="1"/>
        <end position="110"/>
    </location>
</feature>
<dbReference type="InterPro" id="IPR044861">
    <property type="entry name" value="IPNS-like_FE2OG_OXY"/>
</dbReference>
<comment type="similarity">
    <text evidence="2 10">Belongs to the iron/ascorbate-dependent oxidoreductase family.</text>
</comment>
<sequence>MAKLTRNARRVGRLSGHTGDTPAASRQRVPWRREPLCAARPDKAAPPVSPVTASVSRRTHASKYSRPSSPPTKAKPTPRHARKPIGGGRRVPPGEQKARPAGRTRQRGTAMAAVEVPVIDLRLAGASQEESARLRAACERLGCVRVTGHGVPPELLAEMKAAVRALFDLPDDAKRRNADVIPGSGYVPPSAANPLYEAFGLLDAAAPADVDAFCARLDAPPHLRATVKSYAERMHDVIVDVAGKLASSLGLEEHSFKDWPCQFRINRYNYTEGTVGSPGVQTHTDSGFLTVLQEDECVGGLEVLDPATGEFVPVDPVAGSFLINIGDVGTAWSNGRLHNVRHRVQCVAPVPRISIAMFLLAPKDDRVSAPEAFVDEGHPRRYREFNYDDYRRLRLSTGERAGEALARLAA</sequence>
<organism evidence="13 14">
    <name type="scientific">Urochloa decumbens</name>
    <dbReference type="NCBI Taxonomy" id="240449"/>
    <lineage>
        <taxon>Eukaryota</taxon>
        <taxon>Viridiplantae</taxon>
        <taxon>Streptophyta</taxon>
        <taxon>Embryophyta</taxon>
        <taxon>Tracheophyta</taxon>
        <taxon>Spermatophyta</taxon>
        <taxon>Magnoliopsida</taxon>
        <taxon>Liliopsida</taxon>
        <taxon>Poales</taxon>
        <taxon>Poaceae</taxon>
        <taxon>PACMAD clade</taxon>
        <taxon>Panicoideae</taxon>
        <taxon>Panicodae</taxon>
        <taxon>Paniceae</taxon>
        <taxon>Melinidinae</taxon>
        <taxon>Urochloa</taxon>
    </lineage>
</organism>
<dbReference type="PANTHER" id="PTHR47990">
    <property type="entry name" value="2-OXOGLUTARATE (2OG) AND FE(II)-DEPENDENT OXYGENASE SUPERFAMILY PROTEIN-RELATED"/>
    <property type="match status" value="1"/>
</dbReference>
<evidence type="ECO:0000256" key="1">
    <source>
        <dbReference type="ARBA" id="ARBA00001961"/>
    </source>
</evidence>
<reference evidence="13" key="1">
    <citation type="submission" date="2024-10" db="EMBL/GenBank/DDBJ databases">
        <authorList>
            <person name="Ryan C."/>
        </authorList>
    </citation>
    <scope>NUCLEOTIDE SEQUENCE [LARGE SCALE GENOMIC DNA]</scope>
</reference>
<dbReference type="Gene3D" id="2.60.120.330">
    <property type="entry name" value="B-lactam Antibiotic, Isopenicillin N Synthase, Chain"/>
    <property type="match status" value="1"/>
</dbReference>
<accession>A0ABC9CWN1</accession>
<feature type="domain" description="Fe2OG dioxygenase" evidence="12">
    <location>
        <begin position="257"/>
        <end position="362"/>
    </location>
</feature>
<keyword evidence="6 10" id="KW-0408">Iron</keyword>
<dbReference type="Proteomes" id="UP001497457">
    <property type="component" value="Chromosome 30rd"/>
</dbReference>
<keyword evidence="3 10" id="KW-0479">Metal-binding</keyword>
<protein>
    <recommendedName>
        <fullName evidence="8">2-oxoglutarate-dependent dioxygenase DAO</fullName>
    </recommendedName>
    <alternativeName>
        <fullName evidence="9">Protein DIOXYGENASE FOR AUXIN OXIDATION</fullName>
    </alternativeName>
</protein>
<dbReference type="SUPFAM" id="SSF51197">
    <property type="entry name" value="Clavaminate synthase-like"/>
    <property type="match status" value="1"/>
</dbReference>
<proteinExistence type="inferred from homology"/>
<dbReference type="FunFam" id="2.60.120.330:FF:000017">
    <property type="entry name" value="2-oxoglutarate-dependent dioxygenase DAO"/>
    <property type="match status" value="1"/>
</dbReference>
<dbReference type="InterPro" id="IPR050231">
    <property type="entry name" value="Iron_ascorbate_oxido_reductase"/>
</dbReference>
<evidence type="ECO:0000256" key="4">
    <source>
        <dbReference type="ARBA" id="ARBA00022964"/>
    </source>
</evidence>
<keyword evidence="14" id="KW-1185">Reference proteome</keyword>
<evidence type="ECO:0000313" key="14">
    <source>
        <dbReference type="Proteomes" id="UP001497457"/>
    </source>
</evidence>
<dbReference type="GO" id="GO:0051213">
    <property type="term" value="F:dioxygenase activity"/>
    <property type="evidence" value="ECO:0007669"/>
    <property type="project" value="UniProtKB-KW"/>
</dbReference>
<dbReference type="EMBL" id="OZ075140">
    <property type="protein sequence ID" value="CAL5026903.1"/>
    <property type="molecule type" value="Genomic_DNA"/>
</dbReference>
<feature type="compositionally biased region" description="Basic and acidic residues" evidence="11">
    <location>
        <begin position="31"/>
        <end position="43"/>
    </location>
</feature>
<evidence type="ECO:0000256" key="9">
    <source>
        <dbReference type="ARBA" id="ARBA00076740"/>
    </source>
</evidence>
<evidence type="ECO:0000256" key="6">
    <source>
        <dbReference type="ARBA" id="ARBA00023004"/>
    </source>
</evidence>
<dbReference type="GO" id="GO:0046872">
    <property type="term" value="F:metal ion binding"/>
    <property type="evidence" value="ECO:0007669"/>
    <property type="project" value="UniProtKB-KW"/>
</dbReference>
<evidence type="ECO:0000256" key="3">
    <source>
        <dbReference type="ARBA" id="ARBA00022723"/>
    </source>
</evidence>
<dbReference type="Pfam" id="PF14226">
    <property type="entry name" value="DIOX_N"/>
    <property type="match status" value="1"/>
</dbReference>
<evidence type="ECO:0000256" key="2">
    <source>
        <dbReference type="ARBA" id="ARBA00008056"/>
    </source>
</evidence>
<dbReference type="InterPro" id="IPR026992">
    <property type="entry name" value="DIOX_N"/>
</dbReference>
<feature type="compositionally biased region" description="Basic residues" evidence="11">
    <location>
        <begin position="1"/>
        <end position="12"/>
    </location>
</feature>
<gene>
    <name evidence="13" type="ORF">URODEC1_LOCUS79038</name>
</gene>
<evidence type="ECO:0000256" key="8">
    <source>
        <dbReference type="ARBA" id="ARBA00074102"/>
    </source>
</evidence>
<evidence type="ECO:0000259" key="12">
    <source>
        <dbReference type="PROSITE" id="PS51471"/>
    </source>
</evidence>
<name>A0ABC9CWN1_9POAL</name>
<comment type="function">
    <text evidence="7">2-oxoglutarate-dependent dioxygenase essential for auxin catabolism and maintenance of auxin homeostasis in reproductive organs. Catalyzes the irreversible oxidation of indole-3-acetic acid (IAA) to the biologically inactive 2-oxoindole-3-acetic acid (OxIAA).</text>
</comment>
<dbReference type="PROSITE" id="PS51471">
    <property type="entry name" value="FE2OG_OXY"/>
    <property type="match status" value="1"/>
</dbReference>
<dbReference type="InterPro" id="IPR005123">
    <property type="entry name" value="Oxoglu/Fe-dep_dioxygenase_dom"/>
</dbReference>
<evidence type="ECO:0000256" key="11">
    <source>
        <dbReference type="SAM" id="MobiDB-lite"/>
    </source>
</evidence>
<evidence type="ECO:0000256" key="7">
    <source>
        <dbReference type="ARBA" id="ARBA00054658"/>
    </source>
</evidence>
<dbReference type="InterPro" id="IPR027443">
    <property type="entry name" value="IPNS-like_sf"/>
</dbReference>
<keyword evidence="5 10" id="KW-0560">Oxidoreductase</keyword>
<keyword evidence="4" id="KW-0223">Dioxygenase</keyword>
<evidence type="ECO:0000256" key="10">
    <source>
        <dbReference type="RuleBase" id="RU003682"/>
    </source>
</evidence>